<accession>A0AAD2DGT6</accession>
<sequence>MAKIILRSKAKPPLARSPIRLRPIRSLQSTVNTTTKTPPGSLPNSQLPKRNWDMKEPDLRPEYRTISCELRSLAKMVHQEFGTRDDVGFDGDGFNVNSSCLFERGRFYEEYSARRNEMLKRKKGDEEKKAVNDLGVRVESSKKSGAKKFESRSKTAAAAPPMAEREAATTRSSLRSCTSKAKENEKPPPLPLYGQKSCISERKVGVTKVRKKWF</sequence>
<feature type="compositionally biased region" description="Basic and acidic residues" evidence="1">
    <location>
        <begin position="140"/>
        <end position="153"/>
    </location>
</feature>
<dbReference type="PANTHER" id="PTHR37259">
    <property type="entry name" value="OS07G0474300 PROTEIN"/>
    <property type="match status" value="1"/>
</dbReference>
<protein>
    <submittedName>
        <fullName evidence="2">Uncharacterized protein</fullName>
    </submittedName>
</protein>
<evidence type="ECO:0000256" key="1">
    <source>
        <dbReference type="SAM" id="MobiDB-lite"/>
    </source>
</evidence>
<dbReference type="Proteomes" id="UP000834106">
    <property type="component" value="Chromosome 1"/>
</dbReference>
<feature type="compositionally biased region" description="Polar residues" evidence="1">
    <location>
        <begin position="26"/>
        <end position="48"/>
    </location>
</feature>
<name>A0AAD2DGT6_9LAMI</name>
<keyword evidence="3" id="KW-1185">Reference proteome</keyword>
<dbReference type="PANTHER" id="PTHR37259:SF2">
    <property type="entry name" value="OS07G0474300 PROTEIN"/>
    <property type="match status" value="1"/>
</dbReference>
<proteinExistence type="predicted"/>
<feature type="region of interest" description="Disordered" evidence="1">
    <location>
        <begin position="140"/>
        <end position="197"/>
    </location>
</feature>
<organism evidence="2 3">
    <name type="scientific">Fraxinus pennsylvanica</name>
    <dbReference type="NCBI Taxonomy" id="56036"/>
    <lineage>
        <taxon>Eukaryota</taxon>
        <taxon>Viridiplantae</taxon>
        <taxon>Streptophyta</taxon>
        <taxon>Embryophyta</taxon>
        <taxon>Tracheophyta</taxon>
        <taxon>Spermatophyta</taxon>
        <taxon>Magnoliopsida</taxon>
        <taxon>eudicotyledons</taxon>
        <taxon>Gunneridae</taxon>
        <taxon>Pentapetalae</taxon>
        <taxon>asterids</taxon>
        <taxon>lamiids</taxon>
        <taxon>Lamiales</taxon>
        <taxon>Oleaceae</taxon>
        <taxon>Oleeae</taxon>
        <taxon>Fraxinus</taxon>
    </lineage>
</organism>
<evidence type="ECO:0000313" key="2">
    <source>
        <dbReference type="EMBL" id="CAI9753354.1"/>
    </source>
</evidence>
<feature type="compositionally biased region" description="Basic residues" evidence="1">
    <location>
        <begin position="1"/>
        <end position="10"/>
    </location>
</feature>
<dbReference type="AlphaFoldDB" id="A0AAD2DGT6"/>
<gene>
    <name evidence="2" type="ORF">FPE_LOCUS785</name>
</gene>
<dbReference type="EMBL" id="OU503036">
    <property type="protein sequence ID" value="CAI9753354.1"/>
    <property type="molecule type" value="Genomic_DNA"/>
</dbReference>
<feature type="compositionally biased region" description="Polar residues" evidence="1">
    <location>
        <begin position="169"/>
        <end position="179"/>
    </location>
</feature>
<evidence type="ECO:0000313" key="3">
    <source>
        <dbReference type="Proteomes" id="UP000834106"/>
    </source>
</evidence>
<feature type="region of interest" description="Disordered" evidence="1">
    <location>
        <begin position="1"/>
        <end position="55"/>
    </location>
</feature>
<reference evidence="2" key="1">
    <citation type="submission" date="2023-05" db="EMBL/GenBank/DDBJ databases">
        <authorList>
            <person name="Huff M."/>
        </authorList>
    </citation>
    <scope>NUCLEOTIDE SEQUENCE</scope>
</reference>